<dbReference type="EMBL" id="LWDP01000022">
    <property type="protein sequence ID" value="ORD94396.1"/>
    <property type="molecule type" value="Genomic_DNA"/>
</dbReference>
<organism evidence="1 2">
    <name type="scientific">Enterospora canceri</name>
    <dbReference type="NCBI Taxonomy" id="1081671"/>
    <lineage>
        <taxon>Eukaryota</taxon>
        <taxon>Fungi</taxon>
        <taxon>Fungi incertae sedis</taxon>
        <taxon>Microsporidia</taxon>
        <taxon>Enterocytozoonidae</taxon>
        <taxon>Enterospora</taxon>
    </lineage>
</organism>
<dbReference type="Proteomes" id="UP000192639">
    <property type="component" value="Unassembled WGS sequence"/>
</dbReference>
<gene>
    <name evidence="1" type="ORF">ECANGB1_796</name>
</gene>
<evidence type="ECO:0000313" key="1">
    <source>
        <dbReference type="EMBL" id="ORD94396.1"/>
    </source>
</evidence>
<dbReference type="Gene3D" id="3.30.70.330">
    <property type="match status" value="1"/>
</dbReference>
<dbReference type="OrthoDB" id="21467at2759"/>
<sequence>MATSDLAKKERKTCILGINKAPLTVTIADVVANYRMDDLILVKRFTSKHYGTANFLLEFLHPEACERARALHSAIKLDGTELYPFYAPSNALQQHTTVVSENKLYVKYPSTVSFDSLKEKLSGLKITEPGKEGHFCFITCADQDEQAQIKQKYNGALVDGRPISVTYAINKVKKTSNKRRPSLTQVAEE</sequence>
<protein>
    <recommendedName>
        <fullName evidence="3">RRM domain-containing protein</fullName>
    </recommendedName>
</protein>
<reference evidence="1 2" key="1">
    <citation type="journal article" date="2017" name="Environ. Microbiol.">
        <title>Decay of the glycolytic pathway and adaptation to intranuclear parasitism within Enterocytozoonidae microsporidia.</title>
        <authorList>
            <person name="Wiredu Boakye D."/>
            <person name="Jaroenlak P."/>
            <person name="Prachumwat A."/>
            <person name="Williams T.A."/>
            <person name="Bateman K.S."/>
            <person name="Itsathitphaisarn O."/>
            <person name="Sritunyalucksana K."/>
            <person name="Paszkiewicz K.H."/>
            <person name="Moore K.A."/>
            <person name="Stentiford G.D."/>
            <person name="Williams B.A."/>
        </authorList>
    </citation>
    <scope>NUCLEOTIDE SEQUENCE [LARGE SCALE GENOMIC DNA]</scope>
    <source>
        <strain evidence="1 2">GB1</strain>
    </source>
</reference>
<dbReference type="SUPFAM" id="SSF54928">
    <property type="entry name" value="RNA-binding domain, RBD"/>
    <property type="match status" value="2"/>
</dbReference>
<name>A0A1Y1S883_9MICR</name>
<comment type="caution">
    <text evidence="1">The sequence shown here is derived from an EMBL/GenBank/DDBJ whole genome shotgun (WGS) entry which is preliminary data.</text>
</comment>
<dbReference type="GO" id="GO:0003676">
    <property type="term" value="F:nucleic acid binding"/>
    <property type="evidence" value="ECO:0007669"/>
    <property type="project" value="InterPro"/>
</dbReference>
<evidence type="ECO:0000313" key="2">
    <source>
        <dbReference type="Proteomes" id="UP000192639"/>
    </source>
</evidence>
<proteinExistence type="predicted"/>
<keyword evidence="2" id="KW-1185">Reference proteome</keyword>
<dbReference type="AlphaFoldDB" id="A0A1Y1S883"/>
<dbReference type="VEuPathDB" id="MicrosporidiaDB:ECANGB1_796"/>
<dbReference type="InterPro" id="IPR012677">
    <property type="entry name" value="Nucleotide-bd_a/b_plait_sf"/>
</dbReference>
<dbReference type="InterPro" id="IPR035979">
    <property type="entry name" value="RBD_domain_sf"/>
</dbReference>
<accession>A0A1Y1S883</accession>
<evidence type="ECO:0008006" key="3">
    <source>
        <dbReference type="Google" id="ProtNLM"/>
    </source>
</evidence>